<evidence type="ECO:0000256" key="2">
    <source>
        <dbReference type="ARBA" id="ARBA00023002"/>
    </source>
</evidence>
<evidence type="ECO:0000313" key="3">
    <source>
        <dbReference type="EMBL" id="CUP48492.1"/>
    </source>
</evidence>
<dbReference type="InterPro" id="IPR043144">
    <property type="entry name" value="Mal/L-sulf/L-lact_DH-like_ah"/>
</dbReference>
<organism evidence="3 4">
    <name type="scientific">Anaerotruncus colihominis</name>
    <dbReference type="NCBI Taxonomy" id="169435"/>
    <lineage>
        <taxon>Bacteria</taxon>
        <taxon>Bacillati</taxon>
        <taxon>Bacillota</taxon>
        <taxon>Clostridia</taxon>
        <taxon>Eubacteriales</taxon>
        <taxon>Oscillospiraceae</taxon>
        <taxon>Anaerotruncus</taxon>
    </lineage>
</organism>
<dbReference type="InterPro" id="IPR003767">
    <property type="entry name" value="Malate/L-lactate_DH-like"/>
</dbReference>
<proteinExistence type="inferred from homology"/>
<reference evidence="3 4" key="1">
    <citation type="submission" date="2015-09" db="EMBL/GenBank/DDBJ databases">
        <authorList>
            <consortium name="Pathogen Informatics"/>
        </authorList>
    </citation>
    <scope>NUCLEOTIDE SEQUENCE [LARGE SCALE GENOMIC DNA]</scope>
    <source>
        <strain evidence="3 4">2789STDY5834939</strain>
    </source>
</reference>
<dbReference type="InterPro" id="IPR043143">
    <property type="entry name" value="Mal/L-sulf/L-lact_DH-like_NADP"/>
</dbReference>
<dbReference type="EMBL" id="CZBE01000005">
    <property type="protein sequence ID" value="CUP48492.1"/>
    <property type="molecule type" value="Genomic_DNA"/>
</dbReference>
<accession>A0A174NIF4</accession>
<dbReference type="Pfam" id="PF02615">
    <property type="entry name" value="Ldh_2"/>
    <property type="match status" value="1"/>
</dbReference>
<dbReference type="SUPFAM" id="SSF89733">
    <property type="entry name" value="L-sulfolactate dehydrogenase-like"/>
    <property type="match status" value="1"/>
</dbReference>
<keyword evidence="2 3" id="KW-0560">Oxidoreductase</keyword>
<comment type="similarity">
    <text evidence="1">Belongs to the LDH2/MDH2 oxidoreductase family.</text>
</comment>
<name>A0A174NIF4_9FIRM</name>
<sequence>MLEARNCAPYQFSSGEENENENLPARVGADALKDWCSRILTCVGMNRDDAEVMAYILVETDLMGVDTHGVLKFPMYVSRAQKGGDNPKAKLQIVRETPTTALCDGQGGYGQVMGWRAMELAIQKARETGVGFVSVANSNTLTACRIYSRLATEHGCIGICITNGTPQMPPPGGMERLLGTSPWSFGVPGKTFPVVFDMACTVVGWTKLAMMAMRGENTIPGDWAVTAEGRYTTDVMEAMNGLMLPFGGHKGYALSCMAELLTGVLSGGRVADKLGYYGNHDQNTGISHLLGAIKIDSFMPLEQFKERVERYVSRLKNCQKAEGAGEIFVPGERSFLTAQKRSAEGIPLHPSLARNLLAVGEELGILFPAV</sequence>
<dbReference type="AlphaFoldDB" id="A0A174NIF4"/>
<dbReference type="InterPro" id="IPR036111">
    <property type="entry name" value="Mal/L-sulfo/L-lacto_DH-like_sf"/>
</dbReference>
<gene>
    <name evidence="3" type="primary">allD_1</name>
    <name evidence="3" type="ORF">ERS852551_00942</name>
</gene>
<evidence type="ECO:0000256" key="1">
    <source>
        <dbReference type="ARBA" id="ARBA00006056"/>
    </source>
</evidence>
<dbReference type="GO" id="GO:0009040">
    <property type="term" value="F:ureidoglycolate dehydrogenase activity"/>
    <property type="evidence" value="ECO:0007669"/>
    <property type="project" value="UniProtKB-EC"/>
</dbReference>
<evidence type="ECO:0000313" key="4">
    <source>
        <dbReference type="Proteomes" id="UP000095765"/>
    </source>
</evidence>
<dbReference type="PANTHER" id="PTHR11091">
    <property type="entry name" value="OXIDOREDUCTASE-RELATED"/>
    <property type="match status" value="1"/>
</dbReference>
<protein>
    <submittedName>
        <fullName evidence="3">Ureidoglycolate dehydrogenase</fullName>
        <ecNumber evidence="3">1.1.1.154</ecNumber>
    </submittedName>
</protein>
<dbReference type="Proteomes" id="UP000095765">
    <property type="component" value="Unassembled WGS sequence"/>
</dbReference>
<dbReference type="Gene3D" id="3.30.1370.60">
    <property type="entry name" value="Hypothetical oxidoreductase yiak, domain 2"/>
    <property type="match status" value="1"/>
</dbReference>
<dbReference type="PANTHER" id="PTHR11091:SF0">
    <property type="entry name" value="MALATE DEHYDROGENASE"/>
    <property type="match status" value="1"/>
</dbReference>
<dbReference type="EC" id="1.1.1.154" evidence="3"/>
<dbReference type="Gene3D" id="1.10.1530.10">
    <property type="match status" value="1"/>
</dbReference>